<feature type="region of interest" description="Disordered" evidence="15">
    <location>
        <begin position="291"/>
        <end position="322"/>
    </location>
</feature>
<dbReference type="SUPFAM" id="SSF53098">
    <property type="entry name" value="Ribonuclease H-like"/>
    <property type="match status" value="1"/>
</dbReference>
<feature type="region of interest" description="Disordered" evidence="15">
    <location>
        <begin position="1"/>
        <end position="29"/>
    </location>
</feature>
<evidence type="ECO:0000256" key="5">
    <source>
        <dbReference type="ARBA" id="ARBA00012161"/>
    </source>
</evidence>
<keyword evidence="10" id="KW-0269">Exonuclease</keyword>
<comment type="catalytic activity">
    <reaction evidence="1">
        <text>Exonucleolytic cleavage of poly(A) to 5'-AMP.</text>
        <dbReference type="EC" id="3.1.13.4"/>
    </reaction>
</comment>
<dbReference type="GO" id="GO:0030014">
    <property type="term" value="C:CCR4-NOT complex"/>
    <property type="evidence" value="ECO:0007669"/>
    <property type="project" value="InterPro"/>
</dbReference>
<evidence type="ECO:0000256" key="4">
    <source>
        <dbReference type="ARBA" id="ARBA00008372"/>
    </source>
</evidence>
<keyword evidence="9" id="KW-0378">Hydrolase</keyword>
<comment type="similarity">
    <text evidence="4">Belongs to the CAF1 family.</text>
</comment>
<dbReference type="GO" id="GO:0046872">
    <property type="term" value="F:metal ion binding"/>
    <property type="evidence" value="ECO:0007669"/>
    <property type="project" value="UniProtKB-KW"/>
</dbReference>
<dbReference type="InterPro" id="IPR012337">
    <property type="entry name" value="RNaseH-like_sf"/>
</dbReference>
<feature type="compositionally biased region" description="Polar residues" evidence="15">
    <location>
        <begin position="13"/>
        <end position="22"/>
    </location>
</feature>
<evidence type="ECO:0000256" key="11">
    <source>
        <dbReference type="ARBA" id="ARBA00022884"/>
    </source>
</evidence>
<evidence type="ECO:0000256" key="1">
    <source>
        <dbReference type="ARBA" id="ARBA00001663"/>
    </source>
</evidence>
<evidence type="ECO:0000256" key="6">
    <source>
        <dbReference type="ARBA" id="ARBA00022490"/>
    </source>
</evidence>
<dbReference type="FunFam" id="3.30.420.10:FF:000048">
    <property type="entry name" value="CCR4-associated factor 1, putative"/>
    <property type="match status" value="1"/>
</dbReference>
<evidence type="ECO:0000256" key="7">
    <source>
        <dbReference type="ARBA" id="ARBA00022722"/>
    </source>
</evidence>
<evidence type="ECO:0000256" key="3">
    <source>
        <dbReference type="ARBA" id="ARBA00004496"/>
    </source>
</evidence>
<comment type="subcellular location">
    <subcellularLocation>
        <location evidence="3">Cytoplasm</location>
    </subcellularLocation>
    <subcellularLocation>
        <location evidence="2">Nucleus</location>
    </subcellularLocation>
</comment>
<keyword evidence="12" id="KW-0805">Transcription regulation</keyword>
<dbReference type="InterPro" id="IPR006941">
    <property type="entry name" value="RNase_CAF1"/>
</dbReference>
<keyword evidence="6" id="KW-0963">Cytoplasm</keyword>
<evidence type="ECO:0000256" key="12">
    <source>
        <dbReference type="ARBA" id="ARBA00023015"/>
    </source>
</evidence>
<dbReference type="GO" id="GO:0004535">
    <property type="term" value="F:poly(A)-specific ribonuclease activity"/>
    <property type="evidence" value="ECO:0007669"/>
    <property type="project" value="UniProtKB-EC"/>
</dbReference>
<dbReference type="PANTHER" id="PTHR10797">
    <property type="entry name" value="CCR4-NOT TRANSCRIPTION COMPLEX SUBUNIT"/>
    <property type="match status" value="1"/>
</dbReference>
<keyword evidence="11" id="KW-0694">RNA-binding</keyword>
<dbReference type="GO" id="GO:0005737">
    <property type="term" value="C:cytoplasm"/>
    <property type="evidence" value="ECO:0007669"/>
    <property type="project" value="UniProtKB-SubCell"/>
</dbReference>
<dbReference type="GO" id="GO:0003723">
    <property type="term" value="F:RNA binding"/>
    <property type="evidence" value="ECO:0007669"/>
    <property type="project" value="UniProtKB-KW"/>
</dbReference>
<evidence type="ECO:0000256" key="14">
    <source>
        <dbReference type="ARBA" id="ARBA00023242"/>
    </source>
</evidence>
<dbReference type="EC" id="3.1.13.4" evidence="5"/>
<reference evidence="16" key="1">
    <citation type="submission" date="2021-01" db="EMBL/GenBank/DDBJ databases">
        <authorList>
            <person name="Corre E."/>
            <person name="Pelletier E."/>
            <person name="Niang G."/>
            <person name="Scheremetjew M."/>
            <person name="Finn R."/>
            <person name="Kale V."/>
            <person name="Holt S."/>
            <person name="Cochrane G."/>
            <person name="Meng A."/>
            <person name="Brown T."/>
            <person name="Cohen L."/>
        </authorList>
    </citation>
    <scope>NUCLEOTIDE SEQUENCE</scope>
    <source>
        <strain evidence="16">CCMP1381</strain>
    </source>
</reference>
<evidence type="ECO:0000256" key="13">
    <source>
        <dbReference type="ARBA" id="ARBA00023163"/>
    </source>
</evidence>
<evidence type="ECO:0000256" key="2">
    <source>
        <dbReference type="ARBA" id="ARBA00004123"/>
    </source>
</evidence>
<keyword evidence="8" id="KW-0479">Metal-binding</keyword>
<proteinExistence type="inferred from homology"/>
<dbReference type="GO" id="GO:0005634">
    <property type="term" value="C:nucleus"/>
    <property type="evidence" value="ECO:0007669"/>
    <property type="project" value="UniProtKB-SubCell"/>
</dbReference>
<keyword evidence="14" id="KW-0539">Nucleus</keyword>
<keyword evidence="7" id="KW-0540">Nuclease</keyword>
<evidence type="ECO:0000256" key="15">
    <source>
        <dbReference type="SAM" id="MobiDB-lite"/>
    </source>
</evidence>
<evidence type="ECO:0000256" key="9">
    <source>
        <dbReference type="ARBA" id="ARBA00022801"/>
    </source>
</evidence>
<keyword evidence="13" id="KW-0804">Transcription</keyword>
<protein>
    <recommendedName>
        <fullName evidence="5">poly(A)-specific ribonuclease</fullName>
        <ecNumber evidence="5">3.1.13.4</ecNumber>
    </recommendedName>
</protein>
<sequence length="322" mass="36537">MGRGENNPPPSASMEQRNTKGSGSIFPGPNGKLVEIRDVWRSNLDSEMALVRKCVEDYPYIAMDTEFPGVVARPITDQYANDYQYQTLRCNVDLLKIIQLGIALVNEKGDHPDDCVAWQFNFKFNLQEDMYAQDSIDLLKEAGIDFKRHETEGIDVNYFGELMTTSGLVLVENVRWISFHSGYDFGYLLKLLTCVALPSNESEFFELLKFYFPYLYDIKFMINGMNDLHGGLQKIADDLHAQRIGPMHQAGSDALLTADTYFKLCARLESDSAQDYDQKYENELFGLGGNCTVYRPPPRDESSTEVPDDDNRPDVSTAYSQN</sequence>
<evidence type="ECO:0000256" key="10">
    <source>
        <dbReference type="ARBA" id="ARBA00022839"/>
    </source>
</evidence>
<dbReference type="InterPro" id="IPR036397">
    <property type="entry name" value="RNaseH_sf"/>
</dbReference>
<evidence type="ECO:0000256" key="8">
    <source>
        <dbReference type="ARBA" id="ARBA00022723"/>
    </source>
</evidence>
<organism evidence="16">
    <name type="scientific">Octactis speculum</name>
    <dbReference type="NCBI Taxonomy" id="3111310"/>
    <lineage>
        <taxon>Eukaryota</taxon>
        <taxon>Sar</taxon>
        <taxon>Stramenopiles</taxon>
        <taxon>Ochrophyta</taxon>
        <taxon>Dictyochophyceae</taxon>
        <taxon>Dictyochales</taxon>
        <taxon>Dictyochaceae</taxon>
        <taxon>Octactis</taxon>
    </lineage>
</organism>
<dbReference type="EMBL" id="HBGS01005360">
    <property type="protein sequence ID" value="CAD9376009.1"/>
    <property type="molecule type" value="Transcribed_RNA"/>
</dbReference>
<dbReference type="Gene3D" id="3.30.420.10">
    <property type="entry name" value="Ribonuclease H-like superfamily/Ribonuclease H"/>
    <property type="match status" value="1"/>
</dbReference>
<evidence type="ECO:0000313" key="16">
    <source>
        <dbReference type="EMBL" id="CAD9376009.1"/>
    </source>
</evidence>
<gene>
    <name evidence="16" type="ORF">DSPE1174_LOCUS2755</name>
</gene>
<dbReference type="Pfam" id="PF04857">
    <property type="entry name" value="CAF1"/>
    <property type="match status" value="2"/>
</dbReference>
<dbReference type="InterPro" id="IPR039637">
    <property type="entry name" value="CNOT7/CNOT8/Pop2"/>
</dbReference>
<dbReference type="AlphaFoldDB" id="A0A7S2F743"/>
<name>A0A7S2F743_9STRA</name>
<accession>A0A7S2F743</accession>